<evidence type="ECO:0000313" key="3">
    <source>
        <dbReference type="Proteomes" id="UP000092498"/>
    </source>
</evidence>
<sequence length="240" mass="27202">MTGDATKQQRADISAPAIWLICLALYALFMFFAFTQPSVLKGELGLLENTQTAILIVALALAVRLAFQNSEKWLRWWLVLISVGVLYLLTEETSWGQHYFGWEMHGFFEIFNDQGENNIHNSGGGWLDQKPRAILLFGMILGTIVHPLMKRYRNGRGLFDNPWWLAPTLVCLGPVIFSQIGAIPERIDDLNMFSFSAQAFTGGYRSSEMEEVYMYLFFVAYLLSLGHRLKLHKAQAPAAT</sequence>
<evidence type="ECO:0000256" key="1">
    <source>
        <dbReference type="SAM" id="Phobius"/>
    </source>
</evidence>
<name>A0A1B1AEP5_9PROT</name>
<proteinExistence type="predicted"/>
<dbReference type="KEGG" id="cbot:ATE48_03475"/>
<dbReference type="Proteomes" id="UP000092498">
    <property type="component" value="Chromosome"/>
</dbReference>
<keyword evidence="1" id="KW-0472">Membrane</keyword>
<feature type="transmembrane region" description="Helical" evidence="1">
    <location>
        <begin position="46"/>
        <end position="67"/>
    </location>
</feature>
<feature type="transmembrane region" description="Helical" evidence="1">
    <location>
        <begin position="212"/>
        <end position="229"/>
    </location>
</feature>
<keyword evidence="3" id="KW-1185">Reference proteome</keyword>
<evidence type="ECO:0000313" key="2">
    <source>
        <dbReference type="EMBL" id="ANP45046.1"/>
    </source>
</evidence>
<feature type="transmembrane region" description="Helical" evidence="1">
    <location>
        <begin position="17"/>
        <end position="34"/>
    </location>
</feature>
<dbReference type="OrthoDB" id="7067875at2"/>
<feature type="transmembrane region" description="Helical" evidence="1">
    <location>
        <begin position="74"/>
        <end position="90"/>
    </location>
</feature>
<gene>
    <name evidence="2" type="ORF">ATE48_03475</name>
</gene>
<organism evidence="2 3">
    <name type="scientific">Candidatus Viadribacter manganicus</name>
    <dbReference type="NCBI Taxonomy" id="1759059"/>
    <lineage>
        <taxon>Bacteria</taxon>
        <taxon>Pseudomonadati</taxon>
        <taxon>Pseudomonadota</taxon>
        <taxon>Alphaproteobacteria</taxon>
        <taxon>Hyphomonadales</taxon>
        <taxon>Hyphomonadaceae</taxon>
        <taxon>Candidatus Viadribacter</taxon>
    </lineage>
</organism>
<dbReference type="InParanoid" id="A0A1B1AEP5"/>
<dbReference type="AlphaFoldDB" id="A0A1B1AEP5"/>
<reference evidence="2 3" key="1">
    <citation type="submission" date="2015-11" db="EMBL/GenBank/DDBJ databases">
        <title>Whole-Genome Sequence of Candidatus Oderbacter manganicum from the National Park Lower Oder Valley, Germany.</title>
        <authorList>
            <person name="Braun B."/>
            <person name="Liere K."/>
            <person name="Szewzyk U."/>
        </authorList>
    </citation>
    <scope>NUCLEOTIDE SEQUENCE [LARGE SCALE GENOMIC DNA]</scope>
    <source>
        <strain evidence="2 3">OTSz_A_272</strain>
    </source>
</reference>
<feature type="transmembrane region" description="Helical" evidence="1">
    <location>
        <begin position="133"/>
        <end position="149"/>
    </location>
</feature>
<keyword evidence="1" id="KW-0812">Transmembrane</keyword>
<dbReference type="EMBL" id="CP013244">
    <property type="protein sequence ID" value="ANP45046.1"/>
    <property type="molecule type" value="Genomic_DNA"/>
</dbReference>
<accession>A0A1B1AEP5</accession>
<keyword evidence="1" id="KW-1133">Transmembrane helix</keyword>
<protein>
    <submittedName>
        <fullName evidence="2">Uncharacterized protein</fullName>
    </submittedName>
</protein>
<dbReference type="STRING" id="1759059.ATE48_03475"/>
<feature type="transmembrane region" description="Helical" evidence="1">
    <location>
        <begin position="161"/>
        <end position="183"/>
    </location>
</feature>
<dbReference type="RefSeq" id="WP_066767841.1">
    <property type="nucleotide sequence ID" value="NZ_CP013244.1"/>
</dbReference>